<keyword evidence="5" id="KW-0503">Monooxygenase</keyword>
<comment type="cofactor">
    <cofactor evidence="1 6">
        <name>heme</name>
        <dbReference type="ChEBI" id="CHEBI:30413"/>
    </cofactor>
</comment>
<keyword evidence="6" id="KW-0349">Heme</keyword>
<evidence type="ECO:0000256" key="7">
    <source>
        <dbReference type="SAM" id="Phobius"/>
    </source>
</evidence>
<dbReference type="GO" id="GO:0004497">
    <property type="term" value="F:monooxygenase activity"/>
    <property type="evidence" value="ECO:0007669"/>
    <property type="project" value="UniProtKB-KW"/>
</dbReference>
<sequence>MAEAQVLVGEAGAVNESANGFLSVLTKDRAGMATNSAIAVVAGIVFLFLISSIFATPKLDALEPPLLKPSIPFLGHLINLLQHQAKYHVILGRKTGKPIATLPMLNGKMYAVWEPALIASGLRSKNLSTTPQALAGTQSLCQLRDETLAIFSGPGKTAQVAEHMLLHIIPMSLAGAHLQKINQVAVAKLAVDLSRLQSESVPNLWLWFRRMLTLPTTKAMYGDEDPFAKDLDLENVLWTFEANLPKLIANVYPSITAPTGHRARATLGEVLGRYYAARHDSSPSASEFVRARAQYFRDYDITDDEIARIEIILPFTAMVNTVPALFWLFCFVFSRPTLLARLREEVELLTTRDGDEVTIPLKLLEERAPLLSSCYKETLRLTVHQVSTRTVIEDTTLSDGKGNSYLLRKDNVIQMSLAASHWTEQFWGSDVNDFNPERFLNRKTDDGPGSQKAIRAAFLPYGGGQHYCPGKGFAYAEMMAAMTTLLLGFDVEPHGGEWKVPDWATWSIVDAVTKPKGKGEGFGIEVKRREGWEGVEWKYDV</sequence>
<dbReference type="GO" id="GO:0020037">
    <property type="term" value="F:heme binding"/>
    <property type="evidence" value="ECO:0007669"/>
    <property type="project" value="InterPro"/>
</dbReference>
<dbReference type="PANTHER" id="PTHR47582">
    <property type="entry name" value="P450, PUTATIVE (EUROFUNG)-RELATED"/>
    <property type="match status" value="1"/>
</dbReference>
<dbReference type="EMBL" id="JAGMUU010000014">
    <property type="protein sequence ID" value="KAH7139683.1"/>
    <property type="molecule type" value="Genomic_DNA"/>
</dbReference>
<evidence type="ECO:0000256" key="4">
    <source>
        <dbReference type="ARBA" id="ARBA00023004"/>
    </source>
</evidence>
<dbReference type="OrthoDB" id="1470350at2759"/>
<evidence type="ECO:0000256" key="1">
    <source>
        <dbReference type="ARBA" id="ARBA00001971"/>
    </source>
</evidence>
<evidence type="ECO:0000313" key="9">
    <source>
        <dbReference type="Proteomes" id="UP000717696"/>
    </source>
</evidence>
<evidence type="ECO:0000256" key="2">
    <source>
        <dbReference type="ARBA" id="ARBA00010617"/>
    </source>
</evidence>
<evidence type="ECO:0000313" key="8">
    <source>
        <dbReference type="EMBL" id="KAH7139683.1"/>
    </source>
</evidence>
<protein>
    <submittedName>
        <fullName evidence="8">Cytochrome P450</fullName>
    </submittedName>
</protein>
<dbReference type="Proteomes" id="UP000717696">
    <property type="component" value="Unassembled WGS sequence"/>
</dbReference>
<organism evidence="8 9">
    <name type="scientific">Dactylonectria estremocensis</name>
    <dbReference type="NCBI Taxonomy" id="1079267"/>
    <lineage>
        <taxon>Eukaryota</taxon>
        <taxon>Fungi</taxon>
        <taxon>Dikarya</taxon>
        <taxon>Ascomycota</taxon>
        <taxon>Pezizomycotina</taxon>
        <taxon>Sordariomycetes</taxon>
        <taxon>Hypocreomycetidae</taxon>
        <taxon>Hypocreales</taxon>
        <taxon>Nectriaceae</taxon>
        <taxon>Dactylonectria</taxon>
    </lineage>
</organism>
<comment type="similarity">
    <text evidence="2">Belongs to the cytochrome P450 family.</text>
</comment>
<accession>A0A9P9IXT4</accession>
<evidence type="ECO:0000256" key="6">
    <source>
        <dbReference type="PIRSR" id="PIRSR602403-1"/>
    </source>
</evidence>
<proteinExistence type="inferred from homology"/>
<evidence type="ECO:0000256" key="5">
    <source>
        <dbReference type="ARBA" id="ARBA00023033"/>
    </source>
</evidence>
<feature type="transmembrane region" description="Helical" evidence="7">
    <location>
        <begin position="311"/>
        <end position="333"/>
    </location>
</feature>
<dbReference type="InterPro" id="IPR036396">
    <property type="entry name" value="Cyt_P450_sf"/>
</dbReference>
<dbReference type="PANTHER" id="PTHR47582:SF1">
    <property type="entry name" value="P450, PUTATIVE (EUROFUNG)-RELATED"/>
    <property type="match status" value="1"/>
</dbReference>
<dbReference type="PRINTS" id="PR00465">
    <property type="entry name" value="EP450IV"/>
</dbReference>
<keyword evidence="7" id="KW-0472">Membrane</keyword>
<dbReference type="CDD" id="cd11040">
    <property type="entry name" value="CYP7_CYP8-like"/>
    <property type="match status" value="1"/>
</dbReference>
<dbReference type="AlphaFoldDB" id="A0A9P9IXT4"/>
<feature type="binding site" description="axial binding residue" evidence="6">
    <location>
        <position position="468"/>
    </location>
    <ligand>
        <name>heme</name>
        <dbReference type="ChEBI" id="CHEBI:30413"/>
    </ligand>
    <ligandPart>
        <name>Fe</name>
        <dbReference type="ChEBI" id="CHEBI:18248"/>
    </ligandPart>
</feature>
<keyword evidence="9" id="KW-1185">Reference proteome</keyword>
<dbReference type="InterPro" id="IPR001128">
    <property type="entry name" value="Cyt_P450"/>
</dbReference>
<feature type="transmembrane region" description="Helical" evidence="7">
    <location>
        <begin position="37"/>
        <end position="55"/>
    </location>
</feature>
<name>A0A9P9IXT4_9HYPO</name>
<dbReference type="Pfam" id="PF00067">
    <property type="entry name" value="p450"/>
    <property type="match status" value="1"/>
</dbReference>
<gene>
    <name evidence="8" type="ORF">B0J13DRAFT_558352</name>
</gene>
<keyword evidence="7" id="KW-0812">Transmembrane</keyword>
<keyword evidence="7" id="KW-1133">Transmembrane helix</keyword>
<evidence type="ECO:0000256" key="3">
    <source>
        <dbReference type="ARBA" id="ARBA00022723"/>
    </source>
</evidence>
<dbReference type="SUPFAM" id="SSF48264">
    <property type="entry name" value="Cytochrome P450"/>
    <property type="match status" value="1"/>
</dbReference>
<dbReference type="Gene3D" id="1.10.630.10">
    <property type="entry name" value="Cytochrome P450"/>
    <property type="match status" value="1"/>
</dbReference>
<dbReference type="InterPro" id="IPR053007">
    <property type="entry name" value="CYP450_monoxygenase_sec-met"/>
</dbReference>
<keyword evidence="4 6" id="KW-0408">Iron</keyword>
<keyword evidence="3 6" id="KW-0479">Metal-binding</keyword>
<dbReference type="GO" id="GO:0005506">
    <property type="term" value="F:iron ion binding"/>
    <property type="evidence" value="ECO:0007669"/>
    <property type="project" value="InterPro"/>
</dbReference>
<dbReference type="GO" id="GO:0016705">
    <property type="term" value="F:oxidoreductase activity, acting on paired donors, with incorporation or reduction of molecular oxygen"/>
    <property type="evidence" value="ECO:0007669"/>
    <property type="project" value="InterPro"/>
</dbReference>
<keyword evidence="5" id="KW-0560">Oxidoreductase</keyword>
<reference evidence="8" key="1">
    <citation type="journal article" date="2021" name="Nat. Commun.">
        <title>Genetic determinants of endophytism in the Arabidopsis root mycobiome.</title>
        <authorList>
            <person name="Mesny F."/>
            <person name="Miyauchi S."/>
            <person name="Thiergart T."/>
            <person name="Pickel B."/>
            <person name="Atanasova L."/>
            <person name="Karlsson M."/>
            <person name="Huettel B."/>
            <person name="Barry K.W."/>
            <person name="Haridas S."/>
            <person name="Chen C."/>
            <person name="Bauer D."/>
            <person name="Andreopoulos W."/>
            <person name="Pangilinan J."/>
            <person name="LaButti K."/>
            <person name="Riley R."/>
            <person name="Lipzen A."/>
            <person name="Clum A."/>
            <person name="Drula E."/>
            <person name="Henrissat B."/>
            <person name="Kohler A."/>
            <person name="Grigoriev I.V."/>
            <person name="Martin F.M."/>
            <person name="Hacquard S."/>
        </authorList>
    </citation>
    <scope>NUCLEOTIDE SEQUENCE</scope>
    <source>
        <strain evidence="8">MPI-CAGE-AT-0021</strain>
    </source>
</reference>
<comment type="caution">
    <text evidence="8">The sequence shown here is derived from an EMBL/GenBank/DDBJ whole genome shotgun (WGS) entry which is preliminary data.</text>
</comment>
<dbReference type="InterPro" id="IPR002403">
    <property type="entry name" value="Cyt_P450_E_grp-IV"/>
</dbReference>